<feature type="region of interest" description="Disordered" evidence="1">
    <location>
        <begin position="35"/>
        <end position="157"/>
    </location>
</feature>
<keyword evidence="3" id="KW-1185">Reference proteome</keyword>
<sequence length="937" mass="101869">MSAEDAKEEDDARAEVERHYCGALCRTSVLSATAPRKSFPITALPPTPSRMPAATSAASDSASATSPGDDASRFASRESFQPPPAFFEGKDEEATHLTQHRSRRVRRACQSCTPASSHGSAHSPHLTSAHGDTQRPPSKERESDGATAPLSACSAAPVQNSAPTELCSDDVALGAPHRGANHGLCHTAAIADSAVLEHYHVLELEEQLQYWRQRALHVEGRALQRERALQARWETEFVAAQASSEMIIRKLLDKQNRLQTHLNLRKSTAQHAAGWEREWRSGRASMNSISSAPNSPVSDSGVHHTQGRQQQRMRRDRHRNSQQLQEKDIQPQSPTDICHYGGNEAEGAHGTLSGSDENDVTRMRSFVAHLKAENASLRESLAELQRELHQLGHCRKAANASEGGVTHHEESHVTFQAHLNDLCRTALECLLRCRELRRKSSGDTHTTNAGDTEEENAKCVVKGLQDVSSGWQANGVSSPSLLAQSLLALHRALVHLKAVLRSCVNDIVLVDGRLASASLAANVPQQQQQPREDHRSADLKEQLREARAALFREQQRRASAQSTLDAAVRDMRSLAQAHQESVSQLRIEARASVEQEREDYHAEVARTLAALEHDVVAAARSASAAEHQFSLHSQREAQWQAQLSALRDERDVYAQECALLKSQLELLQLARNATAAERAGQPQGGVDKAMLTSQSHVSARHSVKPLSRPVSPVVPRAEVGAKTTTVAFASEVPPVDASSSAPRVTWTGVDLNRRTANGRSSECAGASPAPLSPRRSLSYSPLRSVDKGPKDASGAAVHDTAHARGARLTNGVRTAGSGAPRLPSAFPSPPINVVQPSLLAAPLESGYAEMNTAAQRPRSFEGGEGVWKDGVPLDNEAFEQAHFTPWKASSLQHRYVTSPFTPSRQHAPMAFDAAVVGTPLARMRAWEKKFEAILRHS</sequence>
<feature type="compositionally biased region" description="Polar residues" evidence="1">
    <location>
        <begin position="284"/>
        <end position="298"/>
    </location>
</feature>
<accession>A0A836KTZ6</accession>
<feature type="compositionally biased region" description="Basic residues" evidence="1">
    <location>
        <begin position="98"/>
        <end position="107"/>
    </location>
</feature>
<feature type="region of interest" description="Disordered" evidence="1">
    <location>
        <begin position="282"/>
        <end position="357"/>
    </location>
</feature>
<organism evidence="2 3">
    <name type="scientific">Leishmania enriettii</name>
    <dbReference type="NCBI Taxonomy" id="5663"/>
    <lineage>
        <taxon>Eukaryota</taxon>
        <taxon>Discoba</taxon>
        <taxon>Euglenozoa</taxon>
        <taxon>Kinetoplastea</taxon>
        <taxon>Metakinetoplastina</taxon>
        <taxon>Trypanosomatida</taxon>
        <taxon>Trypanosomatidae</taxon>
        <taxon>Leishmaniinae</taxon>
        <taxon>Leishmania</taxon>
    </lineage>
</organism>
<feature type="compositionally biased region" description="Low complexity" evidence="1">
    <location>
        <begin position="52"/>
        <end position="69"/>
    </location>
</feature>
<dbReference type="KEGG" id="lenr:94173926"/>
<evidence type="ECO:0000313" key="2">
    <source>
        <dbReference type="EMBL" id="KAG5482720.1"/>
    </source>
</evidence>
<protein>
    <submittedName>
        <fullName evidence="2">Uncharacterized protein</fullName>
    </submittedName>
</protein>
<evidence type="ECO:0000256" key="1">
    <source>
        <dbReference type="SAM" id="MobiDB-lite"/>
    </source>
</evidence>
<feature type="compositionally biased region" description="Basic residues" evidence="1">
    <location>
        <begin position="311"/>
        <end position="320"/>
    </location>
</feature>
<name>A0A836KTZ6_LEIEN</name>
<feature type="compositionally biased region" description="Low complexity" evidence="1">
    <location>
        <begin position="764"/>
        <end position="783"/>
    </location>
</feature>
<dbReference type="GeneID" id="94173926"/>
<feature type="region of interest" description="Disordered" evidence="1">
    <location>
        <begin position="733"/>
        <end position="829"/>
    </location>
</feature>
<gene>
    <name evidence="2" type="ORF">CUR178_06757</name>
</gene>
<feature type="compositionally biased region" description="Low complexity" evidence="1">
    <location>
        <begin position="114"/>
        <end position="125"/>
    </location>
</feature>
<reference evidence="2 3" key="1">
    <citation type="submission" date="2021-02" db="EMBL/GenBank/DDBJ databases">
        <title>Leishmania (Mundinia) enrietti genome sequencing and assembly.</title>
        <authorList>
            <person name="Almutairi H."/>
            <person name="Gatherer D."/>
        </authorList>
    </citation>
    <scope>NUCLEOTIDE SEQUENCE [LARGE SCALE GENOMIC DNA]</scope>
    <source>
        <strain evidence="2">CUR178</strain>
    </source>
</reference>
<dbReference type="RefSeq" id="XP_067694410.1">
    <property type="nucleotide sequence ID" value="XM_067838416.1"/>
</dbReference>
<dbReference type="OrthoDB" id="267779at2759"/>
<comment type="caution">
    <text evidence="2">The sequence shown here is derived from an EMBL/GenBank/DDBJ whole genome shotgun (WGS) entry which is preliminary data.</text>
</comment>
<dbReference type="Proteomes" id="UP000674179">
    <property type="component" value="Chromosome 15"/>
</dbReference>
<evidence type="ECO:0000313" key="3">
    <source>
        <dbReference type="Proteomes" id="UP000674179"/>
    </source>
</evidence>
<dbReference type="AlphaFoldDB" id="A0A836KTZ6"/>
<dbReference type="EMBL" id="JAFHKP010000015">
    <property type="protein sequence ID" value="KAG5482720.1"/>
    <property type="molecule type" value="Genomic_DNA"/>
</dbReference>
<proteinExistence type="predicted"/>